<dbReference type="HAMAP" id="MF_00222">
    <property type="entry name" value="Shikimate_DH_AroE"/>
    <property type="match status" value="1"/>
</dbReference>
<dbReference type="InterPro" id="IPR036291">
    <property type="entry name" value="NAD(P)-bd_dom_sf"/>
</dbReference>
<dbReference type="GO" id="GO:0019632">
    <property type="term" value="P:shikimate metabolic process"/>
    <property type="evidence" value="ECO:0007669"/>
    <property type="project" value="TreeGrafter"/>
</dbReference>
<accession>A0A381N3U6</accession>
<dbReference type="SUPFAM" id="SSF53223">
    <property type="entry name" value="Aminoacid dehydrogenase-like, N-terminal domain"/>
    <property type="match status" value="1"/>
</dbReference>
<dbReference type="InterPro" id="IPR046346">
    <property type="entry name" value="Aminoacid_DH-like_N_sf"/>
</dbReference>
<organism evidence="3">
    <name type="scientific">marine metagenome</name>
    <dbReference type="NCBI Taxonomy" id="408172"/>
    <lineage>
        <taxon>unclassified sequences</taxon>
        <taxon>metagenomes</taxon>
        <taxon>ecological metagenomes</taxon>
    </lineage>
</organism>
<feature type="domain" description="SDH C-terminal" evidence="2">
    <location>
        <begin position="445"/>
        <end position="467"/>
    </location>
</feature>
<dbReference type="InterPro" id="IPR013785">
    <property type="entry name" value="Aldolase_TIM"/>
</dbReference>
<dbReference type="InterPro" id="IPR041121">
    <property type="entry name" value="SDH_C"/>
</dbReference>
<dbReference type="InterPro" id="IPR013708">
    <property type="entry name" value="Shikimate_DH-bd_N"/>
</dbReference>
<dbReference type="Gene3D" id="3.20.20.70">
    <property type="entry name" value="Aldolase class I"/>
    <property type="match status" value="1"/>
</dbReference>
<proteinExistence type="inferred from homology"/>
<dbReference type="Pfam" id="PF08501">
    <property type="entry name" value="Shikimate_dh_N"/>
    <property type="match status" value="1"/>
</dbReference>
<dbReference type="GO" id="GO:0003855">
    <property type="term" value="F:3-dehydroquinate dehydratase activity"/>
    <property type="evidence" value="ECO:0007669"/>
    <property type="project" value="InterPro"/>
</dbReference>
<dbReference type="InterPro" id="IPR001381">
    <property type="entry name" value="DHquinase_I"/>
</dbReference>
<protein>
    <recommendedName>
        <fullName evidence="4">Shikimate dehydrogenase (NADP(+))</fullName>
    </recommendedName>
</protein>
<feature type="domain" description="Shikimate dehydrogenase substrate binding N-terminal" evidence="1">
    <location>
        <begin position="223"/>
        <end position="303"/>
    </location>
</feature>
<dbReference type="Pfam" id="PF01487">
    <property type="entry name" value="DHquinase_I"/>
    <property type="match status" value="1"/>
</dbReference>
<dbReference type="CDD" id="cd00502">
    <property type="entry name" value="DHQase_I"/>
    <property type="match status" value="1"/>
</dbReference>
<evidence type="ECO:0000259" key="1">
    <source>
        <dbReference type="Pfam" id="PF08501"/>
    </source>
</evidence>
<evidence type="ECO:0008006" key="4">
    <source>
        <dbReference type="Google" id="ProtNLM"/>
    </source>
</evidence>
<dbReference type="SUPFAM" id="SSF51569">
    <property type="entry name" value="Aldolase"/>
    <property type="match status" value="1"/>
</dbReference>
<name>A0A381N3U6_9ZZZZ</name>
<dbReference type="Gene3D" id="3.40.50.10860">
    <property type="entry name" value="Leucine Dehydrogenase, chain A, domain 1"/>
    <property type="match status" value="1"/>
</dbReference>
<dbReference type="CDD" id="cd01065">
    <property type="entry name" value="NAD_bind_Shikimate_DH"/>
    <property type="match status" value="1"/>
</dbReference>
<dbReference type="SUPFAM" id="SSF51735">
    <property type="entry name" value="NAD(P)-binding Rossmann-fold domains"/>
    <property type="match status" value="1"/>
</dbReference>
<sequence>MAQSKVCVTVRATTTDQLRLRRDAAVDADLVELRVDGVEDLDVSGALKGRSKPAIVTCRTAQDGGSFDGGEEARRRIIAEALKCGAEYVDIEWNGSPDPRITKHRPRIVLSSHDFSGRPSDLADRYFAMRATGAAVVKLAVKAESLMDLVPLADLGCRARRDGEQAVIIGMGGPGVASRILADRFGACWSYAGDAAPGQVDPDRLIREFRFRELSDSTEVYGVLGKPVMHSLSPVMHNAGFRAISKDAVYLPLEAADVDDFFGFADAFRISGASVTAPFKEEVHRRVRESDPIGKRIGAVNTLQRVQNNWRSMNCDVDGFLEPLLSRFTIDGWRATVVGAGGAAKAASVGLVESGVLTKICARRQEQAEEAARLSGATVGCFPVEPNSWDLLVNATPVGMTPQVNESPLPASSLDGRLVYDLVYNPSCTLLLKEATKRGCSTLGGLEMLVAQAKRQFEWWTGVQAPNLVFETAVKNGLTSIAE</sequence>
<reference evidence="3" key="1">
    <citation type="submission" date="2018-05" db="EMBL/GenBank/DDBJ databases">
        <authorList>
            <person name="Lanie J.A."/>
            <person name="Ng W.-L."/>
            <person name="Kazmierczak K.M."/>
            <person name="Andrzejewski T.M."/>
            <person name="Davidsen T.M."/>
            <person name="Wayne K.J."/>
            <person name="Tettelin H."/>
            <person name="Glass J.I."/>
            <person name="Rusch D."/>
            <person name="Podicherti R."/>
            <person name="Tsui H.-C.T."/>
            <person name="Winkler M.E."/>
        </authorList>
    </citation>
    <scope>NUCLEOTIDE SEQUENCE</scope>
</reference>
<dbReference type="PANTHER" id="PTHR21089">
    <property type="entry name" value="SHIKIMATE DEHYDROGENASE"/>
    <property type="match status" value="1"/>
</dbReference>
<dbReference type="AlphaFoldDB" id="A0A381N3U6"/>
<dbReference type="Gene3D" id="3.40.50.720">
    <property type="entry name" value="NAD(P)-binding Rossmann-like Domain"/>
    <property type="match status" value="1"/>
</dbReference>
<evidence type="ECO:0000313" key="3">
    <source>
        <dbReference type="EMBL" id="SUZ49187.1"/>
    </source>
</evidence>
<dbReference type="InterPro" id="IPR022893">
    <property type="entry name" value="Shikimate_DH_fam"/>
</dbReference>
<evidence type="ECO:0000259" key="2">
    <source>
        <dbReference type="Pfam" id="PF18317"/>
    </source>
</evidence>
<dbReference type="GO" id="GO:0004764">
    <property type="term" value="F:shikimate 3-dehydrogenase (NADP+) activity"/>
    <property type="evidence" value="ECO:0007669"/>
    <property type="project" value="InterPro"/>
</dbReference>
<dbReference type="EMBL" id="UINC01000108">
    <property type="protein sequence ID" value="SUZ49187.1"/>
    <property type="molecule type" value="Genomic_DNA"/>
</dbReference>
<gene>
    <name evidence="3" type="ORF">METZ01_LOCUS2041</name>
</gene>
<dbReference type="PANTHER" id="PTHR21089:SF1">
    <property type="entry name" value="BIFUNCTIONAL 3-DEHYDROQUINATE DEHYDRATASE_SHIKIMATE DEHYDROGENASE, CHLOROPLASTIC"/>
    <property type="match status" value="1"/>
</dbReference>
<dbReference type="Pfam" id="PF18317">
    <property type="entry name" value="SDH_C"/>
    <property type="match status" value="1"/>
</dbReference>
<dbReference type="GO" id="GO:0009423">
    <property type="term" value="P:chorismate biosynthetic process"/>
    <property type="evidence" value="ECO:0007669"/>
    <property type="project" value="TreeGrafter"/>
</dbReference>